<dbReference type="RefSeq" id="WP_205663785.1">
    <property type="nucleotide sequence ID" value="NZ_BSYK01000001.1"/>
</dbReference>
<dbReference type="AlphaFoldDB" id="A0AAX6BDM1"/>
<organism evidence="1 2">
    <name type="scientific">Priestia megaterium</name>
    <name type="common">Bacillus megaterium</name>
    <dbReference type="NCBI Taxonomy" id="1404"/>
    <lineage>
        <taxon>Bacteria</taxon>
        <taxon>Bacillati</taxon>
        <taxon>Bacillota</taxon>
        <taxon>Bacilli</taxon>
        <taxon>Bacillales</taxon>
        <taxon>Bacillaceae</taxon>
        <taxon>Priestia</taxon>
    </lineage>
</organism>
<proteinExistence type="predicted"/>
<dbReference type="EMBL" id="BSYK01000001">
    <property type="protein sequence ID" value="GMG71808.1"/>
    <property type="molecule type" value="Genomic_DNA"/>
</dbReference>
<evidence type="ECO:0000313" key="1">
    <source>
        <dbReference type="EMBL" id="GMG71808.1"/>
    </source>
</evidence>
<evidence type="ECO:0000313" key="2">
    <source>
        <dbReference type="Proteomes" id="UP001165240"/>
    </source>
</evidence>
<dbReference type="Proteomes" id="UP001165240">
    <property type="component" value="Unassembled WGS sequence"/>
</dbReference>
<name>A0AAX6BDM1_PRIMG</name>
<reference evidence="1" key="1">
    <citation type="journal article" date="2024" name="Appl Microbiol">
        <title>Effect of kuratsuki Bacillus and Priestia on Taste of Sake.</title>
        <authorList>
            <person name="Kobayashi K."/>
            <person name="Nishida H."/>
        </authorList>
    </citation>
    <scope>NUCLEOTIDE SEQUENCE</scope>
    <source>
        <strain evidence="1">B-12</strain>
    </source>
</reference>
<accession>A0AAX6BDM1</accession>
<protein>
    <submittedName>
        <fullName evidence="1">Uncharacterized protein</fullName>
    </submittedName>
</protein>
<gene>
    <name evidence="1" type="ORF">ShirakiTB12_02760</name>
</gene>
<comment type="caution">
    <text evidence="1">The sequence shown here is derived from an EMBL/GenBank/DDBJ whole genome shotgun (WGS) entry which is preliminary data.</text>
</comment>
<sequence>MARQSKIEQYECEDIVIAGIKADPPKSVRQIAEECTKHAGVKISHTAVARYIEGIKGQEKKKAVIKEDKRRVMKVVNQEFDIIQLQYKTTERLLARFELVDDLPGYFDQRMDELKDTLLAAVNDGGEIDYEYLDDWKASFNKELKRKVYEITTLNKELRENTKFLVDLREKAFEFSLIQEYLSIFMDKFRDVSEEGYEVAIQHLAANPRMQKIVDQHMQLRGEA</sequence>